<dbReference type="Gene3D" id="3.30.70.660">
    <property type="entry name" value="Pseudouridine synthase I, catalytic domain, C-terminal subdomain"/>
    <property type="match status" value="1"/>
</dbReference>
<dbReference type="GO" id="GO:0031119">
    <property type="term" value="P:tRNA pseudouridine synthesis"/>
    <property type="evidence" value="ECO:0007669"/>
    <property type="project" value="InterPro"/>
</dbReference>
<gene>
    <name evidence="9" type="ORF">PBRA_005092</name>
</gene>
<dbReference type="Pfam" id="PF01416">
    <property type="entry name" value="PseudoU_synth_1"/>
    <property type="match status" value="1"/>
</dbReference>
<dbReference type="Proteomes" id="UP000039324">
    <property type="component" value="Unassembled WGS sequence"/>
</dbReference>
<dbReference type="InterPro" id="IPR020103">
    <property type="entry name" value="PsdUridine_synth_cat_dom_sf"/>
</dbReference>
<dbReference type="InterPro" id="IPR020094">
    <property type="entry name" value="TruA/RsuA/RluB/E/F_N"/>
</dbReference>
<protein>
    <recommendedName>
        <fullName evidence="8">Pseudouridine synthase I TruA alpha/beta domain-containing protein</fullName>
    </recommendedName>
</protein>
<comment type="catalytic activity">
    <reaction evidence="4">
        <text>a uridine in tRNA = a pseudouridine in tRNA</text>
        <dbReference type="Rhea" id="RHEA:54572"/>
        <dbReference type="Rhea" id="RHEA-COMP:13339"/>
        <dbReference type="Rhea" id="RHEA-COMP:13934"/>
        <dbReference type="ChEBI" id="CHEBI:65314"/>
        <dbReference type="ChEBI" id="CHEBI:65315"/>
    </reaction>
</comment>
<dbReference type="GO" id="GO:0003723">
    <property type="term" value="F:RNA binding"/>
    <property type="evidence" value="ECO:0007669"/>
    <property type="project" value="InterPro"/>
</dbReference>
<dbReference type="GO" id="GO:1990481">
    <property type="term" value="P:mRNA pseudouridine synthesis"/>
    <property type="evidence" value="ECO:0007669"/>
    <property type="project" value="TreeGrafter"/>
</dbReference>
<accession>A0A0G4IME7</accession>
<dbReference type="NCBIfam" id="TIGR00071">
    <property type="entry name" value="hisT_truA"/>
    <property type="match status" value="1"/>
</dbReference>
<dbReference type="OMA" id="CDARTYT"/>
<dbReference type="SUPFAM" id="SSF55120">
    <property type="entry name" value="Pseudouridine synthase"/>
    <property type="match status" value="1"/>
</dbReference>
<evidence type="ECO:0000256" key="7">
    <source>
        <dbReference type="SAM" id="MobiDB-lite"/>
    </source>
</evidence>
<feature type="region of interest" description="Disordered" evidence="7">
    <location>
        <begin position="368"/>
        <end position="413"/>
    </location>
</feature>
<dbReference type="PANTHER" id="PTHR11142">
    <property type="entry name" value="PSEUDOURIDYLATE SYNTHASE"/>
    <property type="match status" value="1"/>
</dbReference>
<evidence type="ECO:0000256" key="5">
    <source>
        <dbReference type="PIRSR" id="PIRSR641708-1"/>
    </source>
</evidence>
<evidence type="ECO:0000259" key="8">
    <source>
        <dbReference type="Pfam" id="PF01416"/>
    </source>
</evidence>
<keyword evidence="10" id="KW-1185">Reference proteome</keyword>
<dbReference type="STRING" id="37360.A0A0G4IME7"/>
<sequence>MADAAETPQAKQPKKKAAVIFGYLGTNYSGLQINPGVSTVEQALELALYKAGAISDANHEGGFSKIQWTRSSRTDKGVHAGANVVALKCMIGDPDLLAKVRSHLPQDIALHGIIRATRSFNAKNATSSREYEYIMPAWMFSRQHEEFVKSVLSDGADEAMVSGLVQPVTLADDDLAAINSITNAFRGTLNYHNFSSGTDSFDPSSNRYITKFHASLLQLPEGQFVRFEIHGQSFLFNMIRLMVGAVLGVHHGVINSDLLHKKDLFDSRKKFVVMSWSLRSSFSSQHHSRFHLPLAPALGLFLQKPLFSGYLKKVPEMELTELKDDIAAFIQDRIYSEIARLDSARNEFARWLCLLYRGHSHTGSWNTFTELTPGAATQPPKKKRKKPAPPGVEDWLKQKPAPSECQTEPAAAD</sequence>
<dbReference type="InterPro" id="IPR020097">
    <property type="entry name" value="PsdUridine_synth_TruA_a/b_dom"/>
</dbReference>
<evidence type="ECO:0000313" key="9">
    <source>
        <dbReference type="EMBL" id="CEO96421.1"/>
    </source>
</evidence>
<evidence type="ECO:0000313" key="10">
    <source>
        <dbReference type="Proteomes" id="UP000039324"/>
    </source>
</evidence>
<dbReference type="InterPro" id="IPR001406">
    <property type="entry name" value="PsdUridine_synth_TruA"/>
</dbReference>
<name>A0A0G4IME7_PLABS</name>
<dbReference type="OrthoDB" id="10256309at2759"/>
<keyword evidence="2" id="KW-0819">tRNA processing</keyword>
<evidence type="ECO:0000256" key="4">
    <source>
        <dbReference type="ARBA" id="ARBA00036943"/>
    </source>
</evidence>
<feature type="active site" description="Nucleophile" evidence="5">
    <location>
        <position position="75"/>
    </location>
</feature>
<evidence type="ECO:0000256" key="6">
    <source>
        <dbReference type="PIRSR" id="PIRSR641708-2"/>
    </source>
</evidence>
<feature type="binding site" evidence="6">
    <location>
        <position position="131"/>
    </location>
    <ligand>
        <name>substrate</name>
    </ligand>
</feature>
<proteinExistence type="inferred from homology"/>
<keyword evidence="3" id="KW-0413">Isomerase</keyword>
<dbReference type="CDD" id="cd02568">
    <property type="entry name" value="PseudoU_synth_PUS1_PUS2"/>
    <property type="match status" value="1"/>
</dbReference>
<evidence type="ECO:0000256" key="1">
    <source>
        <dbReference type="ARBA" id="ARBA00009375"/>
    </source>
</evidence>
<feature type="domain" description="Pseudouridine synthase I TruA alpha/beta" evidence="8">
    <location>
        <begin position="183"/>
        <end position="259"/>
    </location>
</feature>
<dbReference type="PANTHER" id="PTHR11142:SF4">
    <property type="entry name" value="PSEUDOURIDYLATE SYNTHASE 1 HOMOLOG"/>
    <property type="match status" value="1"/>
</dbReference>
<dbReference type="InterPro" id="IPR020095">
    <property type="entry name" value="PsdUridine_synth_TruA_C"/>
</dbReference>
<evidence type="ECO:0000256" key="2">
    <source>
        <dbReference type="ARBA" id="ARBA00022694"/>
    </source>
</evidence>
<dbReference type="GO" id="GO:0009982">
    <property type="term" value="F:pseudouridine synthase activity"/>
    <property type="evidence" value="ECO:0007669"/>
    <property type="project" value="InterPro"/>
</dbReference>
<dbReference type="GO" id="GO:0005634">
    <property type="term" value="C:nucleus"/>
    <property type="evidence" value="ECO:0007669"/>
    <property type="project" value="TreeGrafter"/>
</dbReference>
<comment type="similarity">
    <text evidence="1">Belongs to the tRNA pseudouridine synthase TruA family.</text>
</comment>
<dbReference type="Gene3D" id="3.30.70.580">
    <property type="entry name" value="Pseudouridine synthase I, catalytic domain, N-terminal subdomain"/>
    <property type="match status" value="1"/>
</dbReference>
<dbReference type="InterPro" id="IPR041708">
    <property type="entry name" value="PUS1/PUS2-like"/>
</dbReference>
<organism evidence="9 10">
    <name type="scientific">Plasmodiophora brassicae</name>
    <name type="common">Clubroot disease agent</name>
    <dbReference type="NCBI Taxonomy" id="37360"/>
    <lineage>
        <taxon>Eukaryota</taxon>
        <taxon>Sar</taxon>
        <taxon>Rhizaria</taxon>
        <taxon>Endomyxa</taxon>
        <taxon>Phytomyxea</taxon>
        <taxon>Plasmodiophorida</taxon>
        <taxon>Plasmodiophoridae</taxon>
        <taxon>Plasmodiophora</taxon>
    </lineage>
</organism>
<dbReference type="AlphaFoldDB" id="A0A0G4IME7"/>
<evidence type="ECO:0000256" key="3">
    <source>
        <dbReference type="ARBA" id="ARBA00023235"/>
    </source>
</evidence>
<dbReference type="FunFam" id="3.30.70.580:FF:000002">
    <property type="entry name" value="tRNA pseudouridine synthase"/>
    <property type="match status" value="1"/>
</dbReference>
<dbReference type="EMBL" id="CDSF01000057">
    <property type="protein sequence ID" value="CEO96421.1"/>
    <property type="molecule type" value="Genomic_DNA"/>
</dbReference>
<reference evidence="9 10" key="1">
    <citation type="submission" date="2015-02" db="EMBL/GenBank/DDBJ databases">
        <authorList>
            <person name="Chooi Y.-H."/>
        </authorList>
    </citation>
    <scope>NUCLEOTIDE SEQUENCE [LARGE SCALE GENOMIC DNA]</scope>
    <source>
        <strain evidence="9">E3</strain>
    </source>
</reference>